<sequence>MFVVKTLARQNLAFCGSSGKIGEDGNGNFLSFIEILADFDPVMIEHLRRFKTRATRFHYLINKIQNELTALLANEIKAMIIKKIQVDDTSGEGLLGELLDVLATFDLKVDDVWGQGYDNGSNIKRSIKEYRNDYSR</sequence>
<dbReference type="PANTHER" id="PTHR45749:SF35">
    <property type="entry name" value="AC-LIKE TRANSPOSASE-RELATED"/>
    <property type="match status" value="1"/>
</dbReference>
<gene>
    <name evidence="1" type="ORF">AN1_LOCUS23726</name>
</gene>
<dbReference type="Proteomes" id="UP000426265">
    <property type="component" value="Unassembled WGS sequence"/>
</dbReference>
<accession>A0A654G591</accession>
<name>A0A654G591_ARATH</name>
<evidence type="ECO:0000313" key="1">
    <source>
        <dbReference type="EMBL" id="VYS68332.1"/>
    </source>
</evidence>
<organism evidence="1 2">
    <name type="scientific">Arabidopsis thaliana</name>
    <name type="common">Mouse-ear cress</name>
    <dbReference type="NCBI Taxonomy" id="3702"/>
    <lineage>
        <taxon>Eukaryota</taxon>
        <taxon>Viridiplantae</taxon>
        <taxon>Streptophyta</taxon>
        <taxon>Embryophyta</taxon>
        <taxon>Tracheophyta</taxon>
        <taxon>Spermatophyta</taxon>
        <taxon>Magnoliopsida</taxon>
        <taxon>eudicotyledons</taxon>
        <taxon>Gunneridae</taxon>
        <taxon>Pentapetalae</taxon>
        <taxon>rosids</taxon>
        <taxon>malvids</taxon>
        <taxon>Brassicales</taxon>
        <taxon>Brassicaceae</taxon>
        <taxon>Camelineae</taxon>
        <taxon>Arabidopsis</taxon>
    </lineage>
</organism>
<evidence type="ECO:0000313" key="2">
    <source>
        <dbReference type="Proteomes" id="UP000426265"/>
    </source>
</evidence>
<dbReference type="EMBL" id="CACRSJ010000110">
    <property type="protein sequence ID" value="VYS68332.1"/>
    <property type="molecule type" value="Genomic_DNA"/>
</dbReference>
<dbReference type="AlphaFoldDB" id="A0A654G591"/>
<protein>
    <submittedName>
        <fullName evidence="1">Uncharacterized protein</fullName>
    </submittedName>
</protein>
<proteinExistence type="predicted"/>
<reference evidence="1 2" key="1">
    <citation type="submission" date="2019-11" db="EMBL/GenBank/DDBJ databases">
        <authorList>
            <person name="Jiao W.-B."/>
            <person name="Schneeberger K."/>
        </authorList>
    </citation>
    <scope>NUCLEOTIDE SEQUENCE [LARGE SCALE GENOMIC DNA]</scope>
    <source>
        <strain evidence="2">cv. An-1</strain>
    </source>
</reference>
<dbReference type="PANTHER" id="PTHR45749">
    <property type="match status" value="1"/>
</dbReference>